<feature type="signal peptide" evidence="2">
    <location>
        <begin position="1"/>
        <end position="27"/>
    </location>
</feature>
<sequence>MQITRAYGFTLYFLLIAILASGASANAAGVPAVINPALFMHPFVASYVHDIQKLTSHQLSVEPDSPGVQTVTGKTYISLFSKGTVDFEISVSGGEWVQPLLVNSLCTFQSGDSPDESKLFCKGQTGDSLLKLGLTFFADGQLSLTLHKQSRIMLVPSIPTDDSVDIVRTLNDETWEQISRMVAQQEEQKKIDKLVKKRNQFLSTEPNWLQRQNEIRKKAEEIRKIHEGEALVIENDLSRDDREYQVTLKVPVYTPELVVFDPQFSYHGKLPAKIKFNTCGKEQGGSSHQSGECGRRSPVLTRRYSERNNKFPVSNTHFEWPFLCKICRQAGYYNEKGLKDHQQNEHPEKLFHCKYCDWLGYTQEEHINHDLTHRKSLEKPYTYEEWVTGFETFEVKRRKQFGGIEPEESGKKSEKYEQGGLPSQENENVVRSWGWLPPMMDPSHLAPRPKER</sequence>
<reference evidence="3 4" key="1">
    <citation type="submission" date="2024-06" db="EMBL/GenBank/DDBJ databases">
        <title>Genomic Encyclopedia of Type Strains, Phase V (KMG-V): Genome sequencing to study the core and pangenomes of soil and plant-associated prokaryotes.</title>
        <authorList>
            <person name="Whitman W."/>
        </authorList>
    </citation>
    <scope>NUCLEOTIDE SEQUENCE [LARGE SCALE GENOMIC DNA]</scope>
    <source>
        <strain evidence="3 4">NE40</strain>
    </source>
</reference>
<name>A0ABV2SGZ4_9GAMM</name>
<proteinExistence type="predicted"/>
<organism evidence="3 4">
    <name type="scientific">Endozoicomonas lisbonensis</name>
    <dbReference type="NCBI Taxonomy" id="3120522"/>
    <lineage>
        <taxon>Bacteria</taxon>
        <taxon>Pseudomonadati</taxon>
        <taxon>Pseudomonadota</taxon>
        <taxon>Gammaproteobacteria</taxon>
        <taxon>Oceanospirillales</taxon>
        <taxon>Endozoicomonadaceae</taxon>
        <taxon>Endozoicomonas</taxon>
    </lineage>
</organism>
<feature type="chain" id="PRO_5045453965" description="C2H2-type domain-containing protein" evidence="2">
    <location>
        <begin position="28"/>
        <end position="452"/>
    </location>
</feature>
<dbReference type="RefSeq" id="WP_354011272.1">
    <property type="nucleotide sequence ID" value="NZ_JBEWTA010000001.1"/>
</dbReference>
<comment type="caution">
    <text evidence="3">The sequence shown here is derived from an EMBL/GenBank/DDBJ whole genome shotgun (WGS) entry which is preliminary data.</text>
</comment>
<evidence type="ECO:0000256" key="1">
    <source>
        <dbReference type="SAM" id="MobiDB-lite"/>
    </source>
</evidence>
<dbReference type="Proteomes" id="UP001549366">
    <property type="component" value="Unassembled WGS sequence"/>
</dbReference>
<keyword evidence="2" id="KW-0732">Signal</keyword>
<feature type="compositionally biased region" description="Basic and acidic residues" evidence="1">
    <location>
        <begin position="408"/>
        <end position="417"/>
    </location>
</feature>
<evidence type="ECO:0000313" key="3">
    <source>
        <dbReference type="EMBL" id="MET4757047.1"/>
    </source>
</evidence>
<evidence type="ECO:0008006" key="5">
    <source>
        <dbReference type="Google" id="ProtNLM"/>
    </source>
</evidence>
<accession>A0ABV2SGZ4</accession>
<feature type="region of interest" description="Disordered" evidence="1">
    <location>
        <begin position="401"/>
        <end position="452"/>
    </location>
</feature>
<protein>
    <recommendedName>
        <fullName evidence="5">C2H2-type domain-containing protein</fullName>
    </recommendedName>
</protein>
<evidence type="ECO:0000256" key="2">
    <source>
        <dbReference type="SAM" id="SignalP"/>
    </source>
</evidence>
<keyword evidence="4" id="KW-1185">Reference proteome</keyword>
<evidence type="ECO:0000313" key="4">
    <source>
        <dbReference type="Proteomes" id="UP001549366"/>
    </source>
</evidence>
<dbReference type="EMBL" id="JBEWTB010000002">
    <property type="protein sequence ID" value="MET4757047.1"/>
    <property type="molecule type" value="Genomic_DNA"/>
</dbReference>
<gene>
    <name evidence="3" type="ORF">V5J35_002239</name>
</gene>